<feature type="region of interest" description="Disordered" evidence="1">
    <location>
        <begin position="55"/>
        <end position="80"/>
    </location>
</feature>
<keyword evidence="2" id="KW-1133">Transmembrane helix</keyword>
<comment type="caution">
    <text evidence="3">The sequence shown here is derived from an EMBL/GenBank/DDBJ whole genome shotgun (WGS) entry which is preliminary data.</text>
</comment>
<name>A0A939KI65_9CLOT</name>
<protein>
    <submittedName>
        <fullName evidence="3">Uncharacterized protein</fullName>
    </submittedName>
</protein>
<keyword evidence="2" id="KW-0472">Membrane</keyword>
<dbReference type="EMBL" id="JAFNJU010000001">
    <property type="protein sequence ID" value="MBO1263641.1"/>
    <property type="molecule type" value="Genomic_DNA"/>
</dbReference>
<proteinExistence type="predicted"/>
<feature type="compositionally biased region" description="Basic and acidic residues" evidence="1">
    <location>
        <begin position="68"/>
        <end position="80"/>
    </location>
</feature>
<gene>
    <name evidence="3" type="ORF">J3A84_01120</name>
</gene>
<keyword evidence="2" id="KW-0812">Transmembrane</keyword>
<sequence>METKYIIGLLAGIFIYVGIVSGLYLVYKPDIEYQKERRRKAKEARQKALELAKEARKFQQEQSGDQEQPQKESENKDKET</sequence>
<dbReference type="Proteomes" id="UP000664218">
    <property type="component" value="Unassembled WGS sequence"/>
</dbReference>
<accession>A0A939KI65</accession>
<feature type="transmembrane region" description="Helical" evidence="2">
    <location>
        <begin position="6"/>
        <end position="27"/>
    </location>
</feature>
<dbReference type="RefSeq" id="WP_207598154.1">
    <property type="nucleotide sequence ID" value="NZ_JAFNJU010000001.1"/>
</dbReference>
<evidence type="ECO:0000313" key="4">
    <source>
        <dbReference type="Proteomes" id="UP000664218"/>
    </source>
</evidence>
<evidence type="ECO:0000313" key="3">
    <source>
        <dbReference type="EMBL" id="MBO1263641.1"/>
    </source>
</evidence>
<reference evidence="3" key="1">
    <citation type="submission" date="2021-03" db="EMBL/GenBank/DDBJ databases">
        <title>Proteiniclasticum marinus sp. nov., isolated from tidal flat sediment.</title>
        <authorList>
            <person name="Namirimu T."/>
            <person name="Yang J.-A."/>
            <person name="Yang S.-H."/>
            <person name="Kim Y.-J."/>
            <person name="Kwon K.K."/>
        </authorList>
    </citation>
    <scope>NUCLEOTIDE SEQUENCE</scope>
    <source>
        <strain evidence="3">SCR006</strain>
    </source>
</reference>
<organism evidence="3 4">
    <name type="scientific">Proteiniclasticum aestuarii</name>
    <dbReference type="NCBI Taxonomy" id="2817862"/>
    <lineage>
        <taxon>Bacteria</taxon>
        <taxon>Bacillati</taxon>
        <taxon>Bacillota</taxon>
        <taxon>Clostridia</taxon>
        <taxon>Eubacteriales</taxon>
        <taxon>Clostridiaceae</taxon>
        <taxon>Proteiniclasticum</taxon>
    </lineage>
</organism>
<evidence type="ECO:0000256" key="2">
    <source>
        <dbReference type="SAM" id="Phobius"/>
    </source>
</evidence>
<keyword evidence="4" id="KW-1185">Reference proteome</keyword>
<evidence type="ECO:0000256" key="1">
    <source>
        <dbReference type="SAM" id="MobiDB-lite"/>
    </source>
</evidence>
<dbReference type="AlphaFoldDB" id="A0A939KI65"/>